<dbReference type="InterPro" id="IPR035906">
    <property type="entry name" value="MetI-like_sf"/>
</dbReference>
<dbReference type="PANTHER" id="PTHR32243">
    <property type="entry name" value="MALTOSE TRANSPORT SYSTEM PERMEASE-RELATED"/>
    <property type="match status" value="1"/>
</dbReference>
<dbReference type="CDD" id="cd06261">
    <property type="entry name" value="TM_PBP2"/>
    <property type="match status" value="1"/>
</dbReference>
<keyword evidence="2 7" id="KW-0813">Transport</keyword>
<dbReference type="Proteomes" id="UP000542776">
    <property type="component" value="Unassembled WGS sequence"/>
</dbReference>
<organism evidence="9 10">
    <name type="scientific">Aureimonas pseudogalii</name>
    <dbReference type="NCBI Taxonomy" id="1744844"/>
    <lineage>
        <taxon>Bacteria</taxon>
        <taxon>Pseudomonadati</taxon>
        <taxon>Pseudomonadota</taxon>
        <taxon>Alphaproteobacteria</taxon>
        <taxon>Hyphomicrobiales</taxon>
        <taxon>Aurantimonadaceae</taxon>
        <taxon>Aureimonas</taxon>
    </lineage>
</organism>
<keyword evidence="10" id="KW-1185">Reference proteome</keyword>
<evidence type="ECO:0000256" key="5">
    <source>
        <dbReference type="ARBA" id="ARBA00022989"/>
    </source>
</evidence>
<feature type="domain" description="ABC transmembrane type-1" evidence="8">
    <location>
        <begin position="70"/>
        <end position="262"/>
    </location>
</feature>
<keyword evidence="3" id="KW-1003">Cell membrane</keyword>
<evidence type="ECO:0000256" key="3">
    <source>
        <dbReference type="ARBA" id="ARBA00022475"/>
    </source>
</evidence>
<gene>
    <name evidence="9" type="ORF">GGR04_004657</name>
</gene>
<keyword evidence="9" id="KW-0762">Sugar transport</keyword>
<protein>
    <submittedName>
        <fullName evidence="9">Multiple sugar transport system permease protein</fullName>
    </submittedName>
</protein>
<keyword evidence="4 7" id="KW-0812">Transmembrane</keyword>
<evidence type="ECO:0000256" key="1">
    <source>
        <dbReference type="ARBA" id="ARBA00004651"/>
    </source>
</evidence>
<evidence type="ECO:0000313" key="9">
    <source>
        <dbReference type="EMBL" id="MBB4000777.1"/>
    </source>
</evidence>
<feature type="transmembrane region" description="Helical" evidence="7">
    <location>
        <begin position="107"/>
        <end position="129"/>
    </location>
</feature>
<name>A0A7W6H915_9HYPH</name>
<comment type="subcellular location">
    <subcellularLocation>
        <location evidence="1 7">Cell membrane</location>
        <topology evidence="1 7">Multi-pass membrane protein</topology>
    </subcellularLocation>
</comment>
<keyword evidence="5 7" id="KW-1133">Transmembrane helix</keyword>
<feature type="transmembrane region" description="Helical" evidence="7">
    <location>
        <begin position="241"/>
        <end position="262"/>
    </location>
</feature>
<comment type="caution">
    <text evidence="9">The sequence shown here is derived from an EMBL/GenBank/DDBJ whole genome shotgun (WGS) entry which is preliminary data.</text>
</comment>
<evidence type="ECO:0000259" key="8">
    <source>
        <dbReference type="PROSITE" id="PS50928"/>
    </source>
</evidence>
<comment type="similarity">
    <text evidence="7">Belongs to the binding-protein-dependent transport system permease family.</text>
</comment>
<evidence type="ECO:0000256" key="2">
    <source>
        <dbReference type="ARBA" id="ARBA00022448"/>
    </source>
</evidence>
<sequence>MKGFPMQRRHFLTLVGIALTALYLFPLFWMYVTAFKSGSEIFRYPPTFWPQDPQWNIGRVLSGTRLPLYVGNSLLIACGATAIVVTLGTGCAYVLARWRNLWIDAALFAILMMQVLPPSLMVTPLFVMFSQIGLLDTPRLSVVLAQAAKMLPLYIVLCRASFVQVPRDLEEAALVDGASRPRAYLGIVLPLARNGILIASVLVFLQSFGEYVYARSLIAKDEYQTATVGLQAFMGPNANDWTAVMAYATVYVTPVLLVFVLLQRRIVSGLTAGALK</sequence>
<accession>A0A7W6H915</accession>
<feature type="transmembrane region" description="Helical" evidence="7">
    <location>
        <begin position="74"/>
        <end position="95"/>
    </location>
</feature>
<feature type="transmembrane region" description="Helical" evidence="7">
    <location>
        <begin position="183"/>
        <end position="205"/>
    </location>
</feature>
<evidence type="ECO:0000256" key="4">
    <source>
        <dbReference type="ARBA" id="ARBA00022692"/>
    </source>
</evidence>
<dbReference type="InterPro" id="IPR050901">
    <property type="entry name" value="BP-dep_ABC_trans_perm"/>
</dbReference>
<feature type="transmembrane region" description="Helical" evidence="7">
    <location>
        <begin position="12"/>
        <end position="32"/>
    </location>
</feature>
<dbReference type="GO" id="GO:0055085">
    <property type="term" value="P:transmembrane transport"/>
    <property type="evidence" value="ECO:0007669"/>
    <property type="project" value="InterPro"/>
</dbReference>
<dbReference type="SUPFAM" id="SSF161098">
    <property type="entry name" value="MetI-like"/>
    <property type="match status" value="1"/>
</dbReference>
<dbReference type="Gene3D" id="1.10.3720.10">
    <property type="entry name" value="MetI-like"/>
    <property type="match status" value="1"/>
</dbReference>
<feature type="transmembrane region" description="Helical" evidence="7">
    <location>
        <begin position="141"/>
        <end position="162"/>
    </location>
</feature>
<dbReference type="InterPro" id="IPR000515">
    <property type="entry name" value="MetI-like"/>
</dbReference>
<evidence type="ECO:0000313" key="10">
    <source>
        <dbReference type="Proteomes" id="UP000542776"/>
    </source>
</evidence>
<dbReference type="AlphaFoldDB" id="A0A7W6H915"/>
<dbReference type="Pfam" id="PF00528">
    <property type="entry name" value="BPD_transp_1"/>
    <property type="match status" value="1"/>
</dbReference>
<dbReference type="GO" id="GO:0005886">
    <property type="term" value="C:plasma membrane"/>
    <property type="evidence" value="ECO:0007669"/>
    <property type="project" value="UniProtKB-SubCell"/>
</dbReference>
<dbReference type="PANTHER" id="PTHR32243:SF18">
    <property type="entry name" value="INNER MEMBRANE ABC TRANSPORTER PERMEASE PROTEIN YCJP"/>
    <property type="match status" value="1"/>
</dbReference>
<dbReference type="PROSITE" id="PS50928">
    <property type="entry name" value="ABC_TM1"/>
    <property type="match status" value="1"/>
</dbReference>
<evidence type="ECO:0000256" key="6">
    <source>
        <dbReference type="ARBA" id="ARBA00023136"/>
    </source>
</evidence>
<dbReference type="RefSeq" id="WP_246393584.1">
    <property type="nucleotide sequence ID" value="NZ_JACIEK010000030.1"/>
</dbReference>
<keyword evidence="6 7" id="KW-0472">Membrane</keyword>
<reference evidence="9 10" key="1">
    <citation type="submission" date="2020-08" db="EMBL/GenBank/DDBJ databases">
        <title>Genomic Encyclopedia of Type Strains, Phase IV (KMG-IV): sequencing the most valuable type-strain genomes for metagenomic binning, comparative biology and taxonomic classification.</title>
        <authorList>
            <person name="Goeker M."/>
        </authorList>
    </citation>
    <scope>NUCLEOTIDE SEQUENCE [LARGE SCALE GENOMIC DNA]</scope>
    <source>
        <strain evidence="9 10">DSM 102238</strain>
    </source>
</reference>
<proteinExistence type="inferred from homology"/>
<evidence type="ECO:0000256" key="7">
    <source>
        <dbReference type="RuleBase" id="RU363032"/>
    </source>
</evidence>
<dbReference type="EMBL" id="JACIEK010000030">
    <property type="protein sequence ID" value="MBB4000777.1"/>
    <property type="molecule type" value="Genomic_DNA"/>
</dbReference>